<accession>A0A2P2N5M9</accession>
<organism evidence="1">
    <name type="scientific">Rhizophora mucronata</name>
    <name type="common">Asiatic mangrove</name>
    <dbReference type="NCBI Taxonomy" id="61149"/>
    <lineage>
        <taxon>Eukaryota</taxon>
        <taxon>Viridiplantae</taxon>
        <taxon>Streptophyta</taxon>
        <taxon>Embryophyta</taxon>
        <taxon>Tracheophyta</taxon>
        <taxon>Spermatophyta</taxon>
        <taxon>Magnoliopsida</taxon>
        <taxon>eudicotyledons</taxon>
        <taxon>Gunneridae</taxon>
        <taxon>Pentapetalae</taxon>
        <taxon>rosids</taxon>
        <taxon>fabids</taxon>
        <taxon>Malpighiales</taxon>
        <taxon>Rhizophoraceae</taxon>
        <taxon>Rhizophora</taxon>
    </lineage>
</organism>
<sequence>MAAPMARISVTSTYLSHRLHTLPKKMSPTTTVLQVHPSSLSSFSCS</sequence>
<dbReference type="AlphaFoldDB" id="A0A2P2N5M9"/>
<dbReference type="EMBL" id="GGEC01057222">
    <property type="protein sequence ID" value="MBX37706.1"/>
    <property type="molecule type" value="Transcribed_RNA"/>
</dbReference>
<proteinExistence type="predicted"/>
<protein>
    <submittedName>
        <fullName evidence="1">Uncharacterized protein</fullName>
    </submittedName>
</protein>
<reference evidence="1" key="1">
    <citation type="submission" date="2018-02" db="EMBL/GenBank/DDBJ databases">
        <title>Rhizophora mucronata_Transcriptome.</title>
        <authorList>
            <person name="Meera S.P."/>
            <person name="Sreeshan A."/>
            <person name="Augustine A."/>
        </authorList>
    </citation>
    <scope>NUCLEOTIDE SEQUENCE</scope>
    <source>
        <tissue evidence="1">Leaf</tissue>
    </source>
</reference>
<name>A0A2P2N5M9_RHIMU</name>
<evidence type="ECO:0000313" key="1">
    <source>
        <dbReference type="EMBL" id="MBX37706.1"/>
    </source>
</evidence>